<keyword evidence="3" id="KW-1185">Reference proteome</keyword>
<keyword evidence="2" id="KW-0378">Hydrolase</keyword>
<name>A0A5C6C8Q4_9BACT</name>
<dbReference type="PANTHER" id="PTHR42850:SF4">
    <property type="entry name" value="ZINC-DEPENDENT ENDOPOLYPHOSPHATASE"/>
    <property type="match status" value="1"/>
</dbReference>
<dbReference type="CDD" id="cd00144">
    <property type="entry name" value="MPP_PPP_family"/>
    <property type="match status" value="1"/>
</dbReference>
<dbReference type="RefSeq" id="WP_146406487.1">
    <property type="nucleotide sequence ID" value="NZ_SJPU01000001.1"/>
</dbReference>
<dbReference type="AlphaFoldDB" id="A0A5C6C8Q4"/>
<sequence>METEISCAPLAIGDIHGCYRSLAALESFAEFKPEDWIITLGDYVDRGPDSKSVIEWLIDRNDSGNLIALRGNHELMMFAATRSERQLDEWRVCGGDTVLSSYGADAFDAIPGAHLAFLRLQLRSHFKTRTHFFVHANAYAEVPLDEQPDVMLYWESFGNPVSRESGLTMVCGHTPQRTGERRDVGHAICIDTWAGGRGWLTFLDVAARFRWQANEAGDTRSFWIDDGP</sequence>
<dbReference type="GO" id="GO:0005737">
    <property type="term" value="C:cytoplasm"/>
    <property type="evidence" value="ECO:0007669"/>
    <property type="project" value="TreeGrafter"/>
</dbReference>
<dbReference type="EC" id="3.1.3.16" evidence="2"/>
<dbReference type="EMBL" id="SJPU01000001">
    <property type="protein sequence ID" value="TWU19734.1"/>
    <property type="molecule type" value="Genomic_DNA"/>
</dbReference>
<dbReference type="InterPro" id="IPR050126">
    <property type="entry name" value="Ap4A_hydrolase"/>
</dbReference>
<dbReference type="InterPro" id="IPR029052">
    <property type="entry name" value="Metallo-depent_PP-like"/>
</dbReference>
<dbReference type="GO" id="GO:0004722">
    <property type="term" value="F:protein serine/threonine phosphatase activity"/>
    <property type="evidence" value="ECO:0007669"/>
    <property type="project" value="UniProtKB-EC"/>
</dbReference>
<comment type="caution">
    <text evidence="2">The sequence shown here is derived from an EMBL/GenBank/DDBJ whole genome shotgun (WGS) entry which is preliminary data.</text>
</comment>
<gene>
    <name evidence="2" type="primary">pphA_2</name>
    <name evidence="2" type="ORF">Poly21_19090</name>
</gene>
<feature type="domain" description="Calcineurin-like phosphoesterase" evidence="1">
    <location>
        <begin position="10"/>
        <end position="182"/>
    </location>
</feature>
<dbReference type="Gene3D" id="3.60.21.10">
    <property type="match status" value="1"/>
</dbReference>
<dbReference type="GO" id="GO:0008803">
    <property type="term" value="F:bis(5'-nucleosyl)-tetraphosphatase (symmetrical) activity"/>
    <property type="evidence" value="ECO:0007669"/>
    <property type="project" value="TreeGrafter"/>
</dbReference>
<dbReference type="InterPro" id="IPR004843">
    <property type="entry name" value="Calcineurin-like_PHP"/>
</dbReference>
<evidence type="ECO:0000259" key="1">
    <source>
        <dbReference type="Pfam" id="PF00149"/>
    </source>
</evidence>
<dbReference type="OrthoDB" id="384253at2"/>
<accession>A0A5C6C8Q4</accession>
<dbReference type="Proteomes" id="UP000319908">
    <property type="component" value="Unassembled WGS sequence"/>
</dbReference>
<dbReference type="SUPFAM" id="SSF56300">
    <property type="entry name" value="Metallo-dependent phosphatases"/>
    <property type="match status" value="1"/>
</dbReference>
<protein>
    <submittedName>
        <fullName evidence="2">Serine/threonine-protein phosphatase 1</fullName>
        <ecNumber evidence="2">3.1.3.16</ecNumber>
    </submittedName>
</protein>
<dbReference type="Pfam" id="PF00149">
    <property type="entry name" value="Metallophos"/>
    <property type="match status" value="1"/>
</dbReference>
<proteinExistence type="predicted"/>
<evidence type="ECO:0000313" key="3">
    <source>
        <dbReference type="Proteomes" id="UP000319908"/>
    </source>
</evidence>
<dbReference type="PANTHER" id="PTHR42850">
    <property type="entry name" value="METALLOPHOSPHOESTERASE"/>
    <property type="match status" value="1"/>
</dbReference>
<evidence type="ECO:0000313" key="2">
    <source>
        <dbReference type="EMBL" id="TWU19734.1"/>
    </source>
</evidence>
<reference evidence="2 3" key="1">
    <citation type="journal article" date="2020" name="Antonie Van Leeuwenhoek">
        <title>Rhodopirellula heiligendammensis sp. nov., Rhodopirellula pilleata sp. nov., and Rhodopirellula solitaria sp. nov. isolated from natural or artificial marine surfaces in Northern Germany and California, USA, and emended description of the genus Rhodopirellula.</title>
        <authorList>
            <person name="Kallscheuer N."/>
            <person name="Wiegand S."/>
            <person name="Jogler M."/>
            <person name="Boedeker C."/>
            <person name="Peeters S.H."/>
            <person name="Rast P."/>
            <person name="Heuer A."/>
            <person name="Jetten M.S.M."/>
            <person name="Rohde M."/>
            <person name="Jogler C."/>
        </authorList>
    </citation>
    <scope>NUCLEOTIDE SEQUENCE [LARGE SCALE GENOMIC DNA]</scope>
    <source>
        <strain evidence="2 3">Poly21</strain>
    </source>
</reference>
<organism evidence="2 3">
    <name type="scientific">Allorhodopirellula heiligendammensis</name>
    <dbReference type="NCBI Taxonomy" id="2714739"/>
    <lineage>
        <taxon>Bacteria</taxon>
        <taxon>Pseudomonadati</taxon>
        <taxon>Planctomycetota</taxon>
        <taxon>Planctomycetia</taxon>
        <taxon>Pirellulales</taxon>
        <taxon>Pirellulaceae</taxon>
        <taxon>Allorhodopirellula</taxon>
    </lineage>
</organism>
<dbReference type="GO" id="GO:0110154">
    <property type="term" value="P:RNA decapping"/>
    <property type="evidence" value="ECO:0007669"/>
    <property type="project" value="TreeGrafter"/>
</dbReference>